<organism evidence="5 6">
    <name type="scientific">Planomicrobium soli</name>
    <dbReference type="NCBI Taxonomy" id="1176648"/>
    <lineage>
        <taxon>Bacteria</taxon>
        <taxon>Bacillati</taxon>
        <taxon>Bacillota</taxon>
        <taxon>Bacilli</taxon>
        <taxon>Bacillales</taxon>
        <taxon>Caryophanaceae</taxon>
        <taxon>Planomicrobium</taxon>
    </lineage>
</organism>
<evidence type="ECO:0000313" key="5">
    <source>
        <dbReference type="EMBL" id="PSL40121.1"/>
    </source>
</evidence>
<dbReference type="Pfam" id="PF12710">
    <property type="entry name" value="HAD"/>
    <property type="match status" value="1"/>
</dbReference>
<dbReference type="NCBIfam" id="TIGR01488">
    <property type="entry name" value="HAD-SF-IB"/>
    <property type="match status" value="1"/>
</dbReference>
<protein>
    <recommendedName>
        <fullName evidence="4">2-hydroxy-3-keto-5-methylthiopentenyl-1-phosphate phosphatase</fullName>
        <shortName evidence="4">HK-MTPenyl-1-P phosphatase</shortName>
        <ecNumber evidence="4">3.1.3.87</ecNumber>
    </recommendedName>
</protein>
<dbReference type="CDD" id="cd07524">
    <property type="entry name" value="HAD_Pase"/>
    <property type="match status" value="1"/>
</dbReference>
<gene>
    <name evidence="4" type="primary">mtnX</name>
    <name evidence="5" type="ORF">B0H99_106137</name>
</gene>
<dbReference type="OrthoDB" id="9804940at2"/>
<comment type="caution">
    <text evidence="5">The sequence shown here is derived from an EMBL/GenBank/DDBJ whole genome shotgun (WGS) entry which is preliminary data.</text>
</comment>
<dbReference type="EC" id="3.1.3.87" evidence="4"/>
<dbReference type="NCBIfam" id="TIGR01489">
    <property type="entry name" value="DKMTPPase-SF"/>
    <property type="match status" value="1"/>
</dbReference>
<evidence type="ECO:0000256" key="3">
    <source>
        <dbReference type="ARBA" id="ARBA00023167"/>
    </source>
</evidence>
<evidence type="ECO:0000313" key="6">
    <source>
        <dbReference type="Proteomes" id="UP000242682"/>
    </source>
</evidence>
<dbReference type="Proteomes" id="UP000242682">
    <property type="component" value="Unassembled WGS sequence"/>
</dbReference>
<dbReference type="GO" id="GO:0043716">
    <property type="term" value="F:2-hydroxy-3-keto-5-methylthiopentenyl-1-phosphate phosphatase activity"/>
    <property type="evidence" value="ECO:0007669"/>
    <property type="project" value="UniProtKB-UniRule"/>
</dbReference>
<comment type="function">
    <text evidence="4">Dephosphorylates 2-hydroxy-3-keto-5-methylthiopentenyl-1-phosphate (HK-MTPenyl-1-P) yielding 1,2-dihydroxy-3-keto-5-methylthiopentene (DHK-MTPene).</text>
</comment>
<accession>A0A2P8H1N1</accession>
<dbReference type="UniPathway" id="UPA00904">
    <property type="reaction ID" value="UER00877"/>
</dbReference>
<dbReference type="PANTHER" id="PTHR28181">
    <property type="entry name" value="UPF0655 PROTEIN YCR015C"/>
    <property type="match status" value="1"/>
</dbReference>
<proteinExistence type="inferred from homology"/>
<dbReference type="SUPFAM" id="SSF56784">
    <property type="entry name" value="HAD-like"/>
    <property type="match status" value="1"/>
</dbReference>
<sequence length="221" mass="24637">MNKPIIFCDFDGTITDQDNIIAIMKKFAPPEWLPVKDGVLDQTLSIREGVAKMFSLLPVSAKDEIISYVLQQAQIREGFGDFVAYTKKNRIPLYIVSGGIDFFVHPLLQPYGPFAGVYCNESDFSGDTIRIHYPHSCDSECTSQGCGCCKPSIIRTLLESDATSIVIGDSITDLEAAKQADLVIARDFLIEKCEELNIPYEPFTNFHEVMDIIDSRLGVKL</sequence>
<dbReference type="InterPro" id="IPR017718">
    <property type="entry name" value="HAD-SF_hydro_IB_MtnX"/>
</dbReference>
<evidence type="ECO:0000256" key="2">
    <source>
        <dbReference type="ARBA" id="ARBA00022801"/>
    </source>
</evidence>
<keyword evidence="1 4" id="KW-0028">Amino-acid biosynthesis</keyword>
<dbReference type="InterPro" id="IPR036412">
    <property type="entry name" value="HAD-like_sf"/>
</dbReference>
<dbReference type="InterPro" id="IPR050849">
    <property type="entry name" value="HAD-like_hydrolase_phosphatase"/>
</dbReference>
<comment type="similarity">
    <text evidence="4">Belongs to the HAD-like hydrolase superfamily. MtnX family.</text>
</comment>
<dbReference type="RefSeq" id="WP_106533445.1">
    <property type="nucleotide sequence ID" value="NZ_PYAT01000006.1"/>
</dbReference>
<dbReference type="InterPro" id="IPR006384">
    <property type="entry name" value="HAD_hydro_PyrdxlP_Pase-like"/>
</dbReference>
<keyword evidence="6" id="KW-1185">Reference proteome</keyword>
<comment type="catalytic activity">
    <reaction evidence="4">
        <text>2-hydroxy-5-methylsulfanyl-3-oxopent-1-enyl phosphate + H2O = 1,2-dihydroxy-5-(methylsulfanyl)pent-1-en-3-one + phosphate</text>
        <dbReference type="Rhea" id="RHEA:14481"/>
        <dbReference type="ChEBI" id="CHEBI:15377"/>
        <dbReference type="ChEBI" id="CHEBI:43474"/>
        <dbReference type="ChEBI" id="CHEBI:49252"/>
        <dbReference type="ChEBI" id="CHEBI:59505"/>
        <dbReference type="EC" id="3.1.3.87"/>
    </reaction>
</comment>
<keyword evidence="3 4" id="KW-0486">Methionine biosynthesis</keyword>
<name>A0A2P8H1N1_9BACL</name>
<keyword evidence="2 4" id="KW-0378">Hydrolase</keyword>
<dbReference type="GO" id="GO:0019509">
    <property type="term" value="P:L-methionine salvage from methylthioadenosine"/>
    <property type="evidence" value="ECO:0007669"/>
    <property type="project" value="UniProtKB-UniRule"/>
</dbReference>
<evidence type="ECO:0000256" key="4">
    <source>
        <dbReference type="HAMAP-Rule" id="MF_01680"/>
    </source>
</evidence>
<reference evidence="5 6" key="1">
    <citation type="submission" date="2018-03" db="EMBL/GenBank/DDBJ databases">
        <title>Genomic Encyclopedia of Type Strains, Phase III (KMG-III): the genomes of soil and plant-associated and newly described type strains.</title>
        <authorList>
            <person name="Whitman W."/>
        </authorList>
    </citation>
    <scope>NUCLEOTIDE SEQUENCE [LARGE SCALE GENOMIC DNA]</scope>
    <source>
        <strain evidence="5 6">CGMCC 1.12259</strain>
    </source>
</reference>
<dbReference type="EMBL" id="PYAT01000006">
    <property type="protein sequence ID" value="PSL40121.1"/>
    <property type="molecule type" value="Genomic_DNA"/>
</dbReference>
<dbReference type="InterPro" id="IPR023214">
    <property type="entry name" value="HAD_sf"/>
</dbReference>
<dbReference type="HAMAP" id="MF_01680">
    <property type="entry name" value="Salvage_MtnX"/>
    <property type="match status" value="1"/>
</dbReference>
<dbReference type="Gene3D" id="3.90.1470.20">
    <property type="match status" value="1"/>
</dbReference>
<dbReference type="Gene3D" id="3.40.50.1000">
    <property type="entry name" value="HAD superfamily/HAD-like"/>
    <property type="match status" value="1"/>
</dbReference>
<dbReference type="PANTHER" id="PTHR28181:SF2">
    <property type="entry name" value="PHOSPHORIC MONOESTER HYDROLASE"/>
    <property type="match status" value="1"/>
</dbReference>
<dbReference type="NCBIfam" id="NF007103">
    <property type="entry name" value="PRK09552.1"/>
    <property type="match status" value="1"/>
</dbReference>
<evidence type="ECO:0000256" key="1">
    <source>
        <dbReference type="ARBA" id="ARBA00022605"/>
    </source>
</evidence>
<dbReference type="NCBIfam" id="TIGR03333">
    <property type="entry name" value="salvage_mtnX"/>
    <property type="match status" value="1"/>
</dbReference>
<comment type="pathway">
    <text evidence="4">Amino-acid biosynthesis; L-methionine biosynthesis via salvage pathway; L-methionine from S-methyl-5-thio-alpha-D-ribose 1-phosphate: step 4/6.</text>
</comment>
<dbReference type="AlphaFoldDB" id="A0A2P8H1N1"/>